<keyword evidence="1" id="KW-1133">Transmembrane helix</keyword>
<name>A0A7X5ZKB5_9GAMM</name>
<evidence type="ECO:0000313" key="2">
    <source>
        <dbReference type="EMBL" id="NII08480.1"/>
    </source>
</evidence>
<evidence type="ECO:0000313" key="3">
    <source>
        <dbReference type="Proteomes" id="UP000490980"/>
    </source>
</evidence>
<accession>A0A7X5ZKB5</accession>
<sequence length="126" mass="13669">MSQNDRNLERRARDLYLRASRDVDPAMAGRLRAARRTALAGPRESIARRLLIPASAFAMVALASLIVWQPGGGGTAGEPTAISQAMDNEPNDLPPDADSADPTLYQNLQFYSWLAYADAPSAAQRK</sequence>
<dbReference type="RefSeq" id="WP_166951380.1">
    <property type="nucleotide sequence ID" value="NZ_JAARLZ010000012.1"/>
</dbReference>
<dbReference type="Proteomes" id="UP000490980">
    <property type="component" value="Unassembled WGS sequence"/>
</dbReference>
<dbReference type="EMBL" id="JAARLZ010000012">
    <property type="protein sequence ID" value="NII08480.1"/>
    <property type="molecule type" value="Genomic_DNA"/>
</dbReference>
<evidence type="ECO:0008006" key="4">
    <source>
        <dbReference type="Google" id="ProtNLM"/>
    </source>
</evidence>
<keyword evidence="1" id="KW-0812">Transmembrane</keyword>
<proteinExistence type="predicted"/>
<comment type="caution">
    <text evidence="2">The sequence shown here is derived from an EMBL/GenBank/DDBJ whole genome shotgun (WGS) entry which is preliminary data.</text>
</comment>
<dbReference type="AlphaFoldDB" id="A0A7X5ZKB5"/>
<protein>
    <recommendedName>
        <fullName evidence="4">DUF3619 family protein</fullName>
    </recommendedName>
</protein>
<feature type="transmembrane region" description="Helical" evidence="1">
    <location>
        <begin position="50"/>
        <end position="68"/>
    </location>
</feature>
<reference evidence="2 3" key="1">
    <citation type="submission" date="2020-03" db="EMBL/GenBank/DDBJ databases">
        <authorList>
            <person name="Lai Q."/>
        </authorList>
    </citation>
    <scope>NUCLEOTIDE SEQUENCE [LARGE SCALE GENOMIC DNA]</scope>
    <source>
        <strain evidence="2 3">CCUG 25036</strain>
    </source>
</reference>
<gene>
    <name evidence="2" type="ORF">HBF25_19015</name>
</gene>
<evidence type="ECO:0000256" key="1">
    <source>
        <dbReference type="SAM" id="Phobius"/>
    </source>
</evidence>
<keyword evidence="1" id="KW-0472">Membrane</keyword>
<organism evidence="2 3">
    <name type="scientific">Luteibacter anthropi</name>
    <dbReference type="NCBI Taxonomy" id="564369"/>
    <lineage>
        <taxon>Bacteria</taxon>
        <taxon>Pseudomonadati</taxon>
        <taxon>Pseudomonadota</taxon>
        <taxon>Gammaproteobacteria</taxon>
        <taxon>Lysobacterales</taxon>
        <taxon>Rhodanobacteraceae</taxon>
        <taxon>Luteibacter</taxon>
    </lineage>
</organism>
<keyword evidence="3" id="KW-1185">Reference proteome</keyword>